<evidence type="ECO:0000259" key="1">
    <source>
        <dbReference type="Pfam" id="PF03625"/>
    </source>
</evidence>
<dbReference type="Proteomes" id="UP000187074">
    <property type="component" value="Unassembled WGS sequence"/>
</dbReference>
<dbReference type="InterPro" id="IPR005180">
    <property type="entry name" value="DUF302"/>
</dbReference>
<dbReference type="Pfam" id="PF03625">
    <property type="entry name" value="DUF302"/>
    <property type="match status" value="1"/>
</dbReference>
<feature type="domain" description="DUF302" evidence="1">
    <location>
        <begin position="36"/>
        <end position="96"/>
    </location>
</feature>
<organism evidence="2 3">
    <name type="scientific">Paenibacillus lautus</name>
    <name type="common">Bacillus lautus</name>
    <dbReference type="NCBI Taxonomy" id="1401"/>
    <lineage>
        <taxon>Bacteria</taxon>
        <taxon>Bacillati</taxon>
        <taxon>Bacillota</taxon>
        <taxon>Bacilli</taxon>
        <taxon>Bacillales</taxon>
        <taxon>Paenibacillaceae</taxon>
        <taxon>Paenibacillus</taxon>
    </lineage>
</organism>
<dbReference type="InterPro" id="IPR016796">
    <property type="entry name" value="UCP021774"/>
</dbReference>
<dbReference type="PIRSF" id="PIRSF021774">
    <property type="entry name" value="UCP021774"/>
    <property type="match status" value="1"/>
</dbReference>
<dbReference type="EMBL" id="MRTF01000001">
    <property type="protein sequence ID" value="OME96744.1"/>
    <property type="molecule type" value="Genomic_DNA"/>
</dbReference>
<dbReference type="SUPFAM" id="SSF103247">
    <property type="entry name" value="TT1751-like"/>
    <property type="match status" value="1"/>
</dbReference>
<dbReference type="RefSeq" id="WP_076321086.1">
    <property type="nucleotide sequence ID" value="NZ_MRTF01000001.1"/>
</dbReference>
<name>A0A1R1B9C1_PAELA</name>
<dbReference type="Gene3D" id="3.30.310.70">
    <property type="entry name" value="TT1751-like domain"/>
    <property type="match status" value="1"/>
</dbReference>
<dbReference type="AlphaFoldDB" id="A0A1R1B9C1"/>
<evidence type="ECO:0000313" key="2">
    <source>
        <dbReference type="EMBL" id="OME96744.1"/>
    </source>
</evidence>
<dbReference type="CDD" id="cd14797">
    <property type="entry name" value="DUF302"/>
    <property type="match status" value="1"/>
</dbReference>
<dbReference type="InterPro" id="IPR035923">
    <property type="entry name" value="TT1751-like_sf"/>
</dbReference>
<gene>
    <name evidence="2" type="ORF">BK123_03965</name>
</gene>
<proteinExistence type="predicted"/>
<sequence>MFHYTVETDKSVDDAIAALEQALAEEKFGLLWRFSIQDKLNEKGIEFDQKYEILEVCNPVEAKKVLSENDLAGYFLPCKIAVYELEGGTKIGLPRPTALIGMVENESFESLRGIAQDVEKRLIACIDNSK</sequence>
<protein>
    <recommendedName>
        <fullName evidence="1">DUF302 domain-containing protein</fullName>
    </recommendedName>
</protein>
<dbReference type="STRING" id="1401.BK123_03965"/>
<comment type="caution">
    <text evidence="2">The sequence shown here is derived from an EMBL/GenBank/DDBJ whole genome shotgun (WGS) entry which is preliminary data.</text>
</comment>
<reference evidence="2 3" key="1">
    <citation type="submission" date="2016-11" db="EMBL/GenBank/DDBJ databases">
        <title>Paenibacillus species isolates.</title>
        <authorList>
            <person name="Beno S.M."/>
        </authorList>
    </citation>
    <scope>NUCLEOTIDE SEQUENCE [LARGE SCALE GENOMIC DNA]</scope>
    <source>
        <strain evidence="2 3">FSL F4-0100</strain>
    </source>
</reference>
<dbReference type="PANTHER" id="PTHR38342:SF1">
    <property type="entry name" value="SLR5037 PROTEIN"/>
    <property type="match status" value="1"/>
</dbReference>
<accession>A0A1R1B9C1</accession>
<evidence type="ECO:0000313" key="3">
    <source>
        <dbReference type="Proteomes" id="UP000187074"/>
    </source>
</evidence>
<dbReference type="PANTHER" id="PTHR38342">
    <property type="entry name" value="SLR5037 PROTEIN"/>
    <property type="match status" value="1"/>
</dbReference>
<dbReference type="OrthoDB" id="9791067at2"/>